<protein>
    <submittedName>
        <fullName evidence="2">Uncharacterized protein</fullName>
    </submittedName>
</protein>
<proteinExistence type="predicted"/>
<reference evidence="2 3" key="1">
    <citation type="journal article" date="2020" name="Front. Microbiol.">
        <title>Single-cell genomics of novel Actinobacteria with the Wood-Ljungdahl pathway discovered in a serpentinizing system.</title>
        <authorList>
            <person name="Merino N."/>
            <person name="Kawai M."/>
            <person name="Boyd E.S."/>
            <person name="Colman D.R."/>
            <person name="McGlynn S.E."/>
            <person name="Nealson K.H."/>
            <person name="Kurokawa K."/>
            <person name="Hongoh Y."/>
        </authorList>
    </citation>
    <scope>NUCLEOTIDE SEQUENCE [LARGE SCALE GENOMIC DNA]</scope>
    <source>
        <strain evidence="2 3">S03</strain>
    </source>
</reference>
<keyword evidence="1" id="KW-1133">Transmembrane helix</keyword>
<organism evidence="2 3">
    <name type="scientific">Candidatus Hakubella thermalkaliphila</name>
    <dbReference type="NCBI Taxonomy" id="2754717"/>
    <lineage>
        <taxon>Bacteria</taxon>
        <taxon>Bacillati</taxon>
        <taxon>Actinomycetota</taxon>
        <taxon>Actinomycetota incertae sedis</taxon>
        <taxon>Candidatus Hakubellales</taxon>
        <taxon>Candidatus Hakubellaceae</taxon>
        <taxon>Candidatus Hakubella</taxon>
    </lineage>
</organism>
<evidence type="ECO:0000313" key="2">
    <source>
        <dbReference type="EMBL" id="GFP20460.1"/>
    </source>
</evidence>
<sequence>MDNYSYDYGWWGVVAFSVLFFGLFVLSFLAPRRKVEWHSFGAFTAFIVALFSEMFGFPLTIYPKMP</sequence>
<dbReference type="RefSeq" id="WP_176237388.1">
    <property type="nucleotide sequence ID" value="NZ_BLRU01000447.1"/>
</dbReference>
<dbReference type="Proteomes" id="UP000574717">
    <property type="component" value="Unassembled WGS sequence"/>
</dbReference>
<keyword evidence="1" id="KW-0472">Membrane</keyword>
<dbReference type="AlphaFoldDB" id="A0A6V8NMC4"/>
<accession>A0A6V8NMC4</accession>
<feature type="transmembrane region" description="Helical" evidence="1">
    <location>
        <begin position="42"/>
        <end position="62"/>
    </location>
</feature>
<comment type="caution">
    <text evidence="2">The sequence shown here is derived from an EMBL/GenBank/DDBJ whole genome shotgun (WGS) entry which is preliminary data.</text>
</comment>
<dbReference type="EMBL" id="BLRU01000447">
    <property type="protein sequence ID" value="GFP20460.1"/>
    <property type="molecule type" value="Genomic_DNA"/>
</dbReference>
<evidence type="ECO:0000313" key="3">
    <source>
        <dbReference type="Proteomes" id="UP000574717"/>
    </source>
</evidence>
<keyword evidence="1" id="KW-0812">Transmembrane</keyword>
<name>A0A6V8NMC4_9ACTN</name>
<gene>
    <name evidence="2" type="ORF">HKBW3S03_01963</name>
</gene>
<feature type="transmembrane region" description="Helical" evidence="1">
    <location>
        <begin position="12"/>
        <end position="30"/>
    </location>
</feature>
<evidence type="ECO:0000256" key="1">
    <source>
        <dbReference type="SAM" id="Phobius"/>
    </source>
</evidence>